<dbReference type="PROSITE" id="PS00688">
    <property type="entry name" value="SIGMA54_INTERACT_3"/>
    <property type="match status" value="1"/>
</dbReference>
<dbReference type="PROSITE" id="PS00675">
    <property type="entry name" value="SIGMA54_INTERACT_1"/>
    <property type="match status" value="1"/>
</dbReference>
<dbReference type="SUPFAM" id="SSF46689">
    <property type="entry name" value="Homeodomain-like"/>
    <property type="match status" value="1"/>
</dbReference>
<dbReference type="SUPFAM" id="SSF52172">
    <property type="entry name" value="CheY-like"/>
    <property type="match status" value="1"/>
</dbReference>
<dbReference type="PANTHER" id="PTHR32071">
    <property type="entry name" value="TRANSCRIPTIONAL REGULATORY PROTEIN"/>
    <property type="match status" value="1"/>
</dbReference>
<dbReference type="SMART" id="SM00448">
    <property type="entry name" value="REC"/>
    <property type="match status" value="1"/>
</dbReference>
<dbReference type="Gene3D" id="3.40.50.300">
    <property type="entry name" value="P-loop containing nucleotide triphosphate hydrolases"/>
    <property type="match status" value="1"/>
</dbReference>
<dbReference type="InterPro" id="IPR027417">
    <property type="entry name" value="P-loop_NTPase"/>
</dbReference>
<dbReference type="Gene3D" id="1.10.8.60">
    <property type="match status" value="1"/>
</dbReference>
<feature type="modified residue" description="4-aspartylphosphate" evidence="5">
    <location>
        <position position="54"/>
    </location>
</feature>
<evidence type="ECO:0000259" key="7">
    <source>
        <dbReference type="PROSITE" id="PS50045"/>
    </source>
</evidence>
<dbReference type="RefSeq" id="WP_120626700.1">
    <property type="nucleotide sequence ID" value="NZ_RAWG01000114.1"/>
</dbReference>
<evidence type="ECO:0000313" key="9">
    <source>
        <dbReference type="EMBL" id="RKH41128.1"/>
    </source>
</evidence>
<dbReference type="CDD" id="cd00009">
    <property type="entry name" value="AAA"/>
    <property type="match status" value="1"/>
</dbReference>
<dbReference type="PROSITE" id="PS50045">
    <property type="entry name" value="SIGMA54_INTERACT_4"/>
    <property type="match status" value="1"/>
</dbReference>
<keyword evidence="2" id="KW-0067">ATP-binding</keyword>
<dbReference type="InterPro" id="IPR025944">
    <property type="entry name" value="Sigma_54_int_dom_CS"/>
</dbReference>
<dbReference type="Pfam" id="PF00158">
    <property type="entry name" value="Sigma54_activat"/>
    <property type="match status" value="1"/>
</dbReference>
<feature type="region of interest" description="Disordered" evidence="6">
    <location>
        <begin position="475"/>
        <end position="502"/>
    </location>
</feature>
<dbReference type="SMART" id="SM00382">
    <property type="entry name" value="AAA"/>
    <property type="match status" value="1"/>
</dbReference>
<feature type="domain" description="Response regulatory" evidence="8">
    <location>
        <begin position="5"/>
        <end position="119"/>
    </location>
</feature>
<comment type="caution">
    <text evidence="9">The sequence shown here is derived from an EMBL/GenBank/DDBJ whole genome shotgun (WGS) entry which is preliminary data.</text>
</comment>
<evidence type="ECO:0000256" key="5">
    <source>
        <dbReference type="PROSITE-ProRule" id="PRU00169"/>
    </source>
</evidence>
<keyword evidence="5" id="KW-0597">Phosphoprotein</keyword>
<accession>A0A3A8NA00</accession>
<evidence type="ECO:0000256" key="2">
    <source>
        <dbReference type="ARBA" id="ARBA00022840"/>
    </source>
</evidence>
<evidence type="ECO:0000256" key="4">
    <source>
        <dbReference type="ARBA" id="ARBA00023163"/>
    </source>
</evidence>
<sequence>MDRIAVLVVDDEESVRTFLSELLGSSGYQVRCASSGSQALEMLSGGSFDAVLLDVVMPEMSGLEVLRRYRSNGGNAPVIVLSALSGADDAVRALKMGASDYLAKPFGNDELQDVLARALGTRVPERQTAAPAPRVVLTRAEAAAEARVLISTSPAMRRARALVERIADTDVPVLLLGESGTGKEVIAREIHARSQRHGRPFIKVNCAALPGELLESELFGHERGAFTGATAEKPGKFELADQGTIFLDEIGEMAIRLQAKLLQVLQDEEFFRVGGKKSVRVDSRVVVATNRDLEKEIALGNFREDLYYRLNVVAIRLPPLRERREDVVPLTDHFLKKYGKGFMEGISELPTEVLHAFTSYEWPGNVRELENMVRRLCVLKDPTLVLDEIHGGGRTPASAPSLPTSFGGDDFSPPPSRHYHHEESARVFASPPSHSHGPSSNSGVQVLEMPARGTSMTPVPVAVASDAQTFNAAVTPPAPQRYANPFDAPQPPPPPPPTGELSLKDIGKHAAMLAEREAILSMLQRTAWNKRRAAGKLRISYKALLYKIKECGIIDPRASAEF</sequence>
<dbReference type="SUPFAM" id="SSF52540">
    <property type="entry name" value="P-loop containing nucleoside triphosphate hydrolases"/>
    <property type="match status" value="1"/>
</dbReference>
<dbReference type="PANTHER" id="PTHR32071:SF57">
    <property type="entry name" value="C4-DICARBOXYLATE TRANSPORT TRANSCRIPTIONAL REGULATORY PROTEIN DCTD"/>
    <property type="match status" value="1"/>
</dbReference>
<dbReference type="FunFam" id="3.40.50.300:FF:000006">
    <property type="entry name" value="DNA-binding transcriptional regulator NtrC"/>
    <property type="match status" value="1"/>
</dbReference>
<dbReference type="GO" id="GO:0006355">
    <property type="term" value="P:regulation of DNA-templated transcription"/>
    <property type="evidence" value="ECO:0007669"/>
    <property type="project" value="InterPro"/>
</dbReference>
<evidence type="ECO:0000259" key="8">
    <source>
        <dbReference type="PROSITE" id="PS50110"/>
    </source>
</evidence>
<feature type="compositionally biased region" description="Low complexity" evidence="6">
    <location>
        <begin position="430"/>
        <end position="443"/>
    </location>
</feature>
<reference evidence="10" key="1">
    <citation type="submission" date="2018-09" db="EMBL/GenBank/DDBJ databases">
        <authorList>
            <person name="Livingstone P.G."/>
            <person name="Whitworth D.E."/>
        </authorList>
    </citation>
    <scope>NUCLEOTIDE SEQUENCE [LARGE SCALE GENOMIC DNA]</scope>
    <source>
        <strain evidence="10">CA040B</strain>
    </source>
</reference>
<keyword evidence="4" id="KW-0804">Transcription</keyword>
<dbReference type="InterPro" id="IPR009057">
    <property type="entry name" value="Homeodomain-like_sf"/>
</dbReference>
<dbReference type="Pfam" id="PF25601">
    <property type="entry name" value="AAA_lid_14"/>
    <property type="match status" value="1"/>
</dbReference>
<dbReference type="InterPro" id="IPR001789">
    <property type="entry name" value="Sig_transdc_resp-reg_receiver"/>
</dbReference>
<dbReference type="EMBL" id="RAWG01000114">
    <property type="protein sequence ID" value="RKH41128.1"/>
    <property type="molecule type" value="Genomic_DNA"/>
</dbReference>
<name>A0A3A8NA00_9BACT</name>
<organism evidence="9 10">
    <name type="scientific">Corallococcus sicarius</name>
    <dbReference type="NCBI Taxonomy" id="2316726"/>
    <lineage>
        <taxon>Bacteria</taxon>
        <taxon>Pseudomonadati</taxon>
        <taxon>Myxococcota</taxon>
        <taxon>Myxococcia</taxon>
        <taxon>Myxococcales</taxon>
        <taxon>Cystobacterineae</taxon>
        <taxon>Myxococcaceae</taxon>
        <taxon>Corallococcus</taxon>
    </lineage>
</organism>
<evidence type="ECO:0000256" key="6">
    <source>
        <dbReference type="SAM" id="MobiDB-lite"/>
    </source>
</evidence>
<dbReference type="GO" id="GO:0000160">
    <property type="term" value="P:phosphorelay signal transduction system"/>
    <property type="evidence" value="ECO:0007669"/>
    <property type="project" value="InterPro"/>
</dbReference>
<proteinExistence type="predicted"/>
<evidence type="ECO:0000256" key="1">
    <source>
        <dbReference type="ARBA" id="ARBA00022741"/>
    </source>
</evidence>
<feature type="compositionally biased region" description="Pro residues" evidence="6">
    <location>
        <begin position="488"/>
        <end position="498"/>
    </location>
</feature>
<dbReference type="InterPro" id="IPR058031">
    <property type="entry name" value="AAA_lid_NorR"/>
</dbReference>
<keyword evidence="1" id="KW-0547">Nucleotide-binding</keyword>
<feature type="region of interest" description="Disordered" evidence="6">
    <location>
        <begin position="390"/>
        <end position="443"/>
    </location>
</feature>
<dbReference type="InterPro" id="IPR003593">
    <property type="entry name" value="AAA+_ATPase"/>
</dbReference>
<dbReference type="Gene3D" id="3.40.50.2300">
    <property type="match status" value="1"/>
</dbReference>
<dbReference type="Pfam" id="PF02954">
    <property type="entry name" value="HTH_8"/>
    <property type="match status" value="1"/>
</dbReference>
<dbReference type="GO" id="GO:0043565">
    <property type="term" value="F:sequence-specific DNA binding"/>
    <property type="evidence" value="ECO:0007669"/>
    <property type="project" value="InterPro"/>
</dbReference>
<dbReference type="InterPro" id="IPR002078">
    <property type="entry name" value="Sigma_54_int"/>
</dbReference>
<evidence type="ECO:0000313" key="10">
    <source>
        <dbReference type="Proteomes" id="UP000273405"/>
    </source>
</evidence>
<dbReference type="Proteomes" id="UP000273405">
    <property type="component" value="Unassembled WGS sequence"/>
</dbReference>
<dbReference type="GO" id="GO:0005524">
    <property type="term" value="F:ATP binding"/>
    <property type="evidence" value="ECO:0007669"/>
    <property type="project" value="UniProtKB-KW"/>
</dbReference>
<protein>
    <submittedName>
        <fullName evidence="9">Response regulator</fullName>
    </submittedName>
</protein>
<keyword evidence="3" id="KW-0805">Transcription regulation</keyword>
<dbReference type="InterPro" id="IPR002197">
    <property type="entry name" value="HTH_Fis"/>
</dbReference>
<dbReference type="InterPro" id="IPR011006">
    <property type="entry name" value="CheY-like_superfamily"/>
</dbReference>
<dbReference type="OrthoDB" id="9814761at2"/>
<feature type="domain" description="Sigma-54 factor interaction" evidence="7">
    <location>
        <begin position="149"/>
        <end position="378"/>
    </location>
</feature>
<dbReference type="Gene3D" id="1.10.10.60">
    <property type="entry name" value="Homeodomain-like"/>
    <property type="match status" value="1"/>
</dbReference>
<dbReference type="AlphaFoldDB" id="A0A3A8NA00"/>
<dbReference type="Pfam" id="PF00072">
    <property type="entry name" value="Response_reg"/>
    <property type="match status" value="1"/>
</dbReference>
<gene>
    <name evidence="9" type="ORF">D7X12_19060</name>
</gene>
<keyword evidence="10" id="KW-1185">Reference proteome</keyword>
<dbReference type="CDD" id="cd17574">
    <property type="entry name" value="REC_OmpR"/>
    <property type="match status" value="1"/>
</dbReference>
<evidence type="ECO:0000256" key="3">
    <source>
        <dbReference type="ARBA" id="ARBA00023015"/>
    </source>
</evidence>
<dbReference type="PROSITE" id="PS50110">
    <property type="entry name" value="RESPONSE_REGULATORY"/>
    <property type="match status" value="1"/>
</dbReference>
<dbReference type="InterPro" id="IPR025662">
    <property type="entry name" value="Sigma_54_int_dom_ATP-bd_1"/>
</dbReference>